<reference evidence="1" key="1">
    <citation type="submission" date="2019-08" db="EMBL/GenBank/DDBJ databases">
        <authorList>
            <person name="Kucharzyk K."/>
            <person name="Murdoch R.W."/>
            <person name="Higgins S."/>
            <person name="Loffler F."/>
        </authorList>
    </citation>
    <scope>NUCLEOTIDE SEQUENCE</scope>
</reference>
<sequence length="52" mass="6113">MSFKNAFKAIFISYYNGKPIRAKYLRKLAYRENVNFNKLLKAVMEKGLDLVP</sequence>
<proteinExistence type="predicted"/>
<gene>
    <name evidence="1" type="ORF">SDC9_30493</name>
</gene>
<name>A0A644UZM7_9ZZZZ</name>
<accession>A0A644UZM7</accession>
<protein>
    <submittedName>
        <fullName evidence="1">Uncharacterized protein</fullName>
    </submittedName>
</protein>
<comment type="caution">
    <text evidence="1">The sequence shown here is derived from an EMBL/GenBank/DDBJ whole genome shotgun (WGS) entry which is preliminary data.</text>
</comment>
<dbReference type="AlphaFoldDB" id="A0A644UZM7"/>
<evidence type="ECO:0000313" key="1">
    <source>
        <dbReference type="EMBL" id="MPL84528.1"/>
    </source>
</evidence>
<organism evidence="1">
    <name type="scientific">bioreactor metagenome</name>
    <dbReference type="NCBI Taxonomy" id="1076179"/>
    <lineage>
        <taxon>unclassified sequences</taxon>
        <taxon>metagenomes</taxon>
        <taxon>ecological metagenomes</taxon>
    </lineage>
</organism>
<dbReference type="EMBL" id="VSSQ01000191">
    <property type="protein sequence ID" value="MPL84528.1"/>
    <property type="molecule type" value="Genomic_DNA"/>
</dbReference>